<feature type="transmembrane region" description="Helical" evidence="1">
    <location>
        <begin position="142"/>
        <end position="160"/>
    </location>
</feature>
<organism evidence="2 3">
    <name type="scientific">Pseudomonas baetica</name>
    <dbReference type="NCBI Taxonomy" id="674054"/>
    <lineage>
        <taxon>Bacteria</taxon>
        <taxon>Pseudomonadati</taxon>
        <taxon>Pseudomonadota</taxon>
        <taxon>Gammaproteobacteria</taxon>
        <taxon>Pseudomonadales</taxon>
        <taxon>Pseudomonadaceae</taxon>
        <taxon>Pseudomonas</taxon>
    </lineage>
</organism>
<evidence type="ECO:0000313" key="3">
    <source>
        <dbReference type="Proteomes" id="UP000232455"/>
    </source>
</evidence>
<feature type="transmembrane region" description="Helical" evidence="1">
    <location>
        <begin position="85"/>
        <end position="108"/>
    </location>
</feature>
<proteinExistence type="predicted"/>
<keyword evidence="1" id="KW-0812">Transmembrane</keyword>
<accession>A0ABX4PU86</accession>
<evidence type="ECO:0000256" key="1">
    <source>
        <dbReference type="SAM" id="Phobius"/>
    </source>
</evidence>
<dbReference type="InterPro" id="IPR047961">
    <property type="entry name" value="Transp_suffix-like"/>
</dbReference>
<reference evidence="2 3" key="1">
    <citation type="submission" date="2017-11" db="EMBL/GenBank/DDBJ databases">
        <title>Genome sequencing of a diverse group of Pseudomonas species.</title>
        <authorList>
            <person name="Loper J."/>
        </authorList>
    </citation>
    <scope>NUCLEOTIDE SEQUENCE [LARGE SCALE GENOMIC DNA]</scope>
    <source>
        <strain evidence="2 3">LMG 25716</strain>
    </source>
</reference>
<keyword evidence="1" id="KW-1133">Transmembrane helix</keyword>
<dbReference type="NCBIfam" id="NF033684">
    <property type="entry name" value="suffix_2_RND"/>
    <property type="match status" value="1"/>
</dbReference>
<comment type="caution">
    <text evidence="2">The sequence shown here is derived from an EMBL/GenBank/DDBJ whole genome shotgun (WGS) entry which is preliminary data.</text>
</comment>
<evidence type="ECO:0000313" key="2">
    <source>
        <dbReference type="EMBL" id="PKA68597.1"/>
    </source>
</evidence>
<dbReference type="Proteomes" id="UP000232455">
    <property type="component" value="Unassembled WGS sequence"/>
</dbReference>
<dbReference type="EMBL" id="PHHE01000001">
    <property type="protein sequence ID" value="PKA68597.1"/>
    <property type="molecule type" value="Genomic_DNA"/>
</dbReference>
<gene>
    <name evidence="2" type="ORF">ATI02_1382</name>
</gene>
<name>A0ABX4PU86_9PSED</name>
<feature type="transmembrane region" description="Helical" evidence="1">
    <location>
        <begin position="172"/>
        <end position="194"/>
    </location>
</feature>
<evidence type="ECO:0008006" key="4">
    <source>
        <dbReference type="Google" id="ProtNLM"/>
    </source>
</evidence>
<protein>
    <recommendedName>
        <fullName evidence="4">Transporter suffix domain-containing protein</fullName>
    </recommendedName>
</protein>
<feature type="transmembrane region" description="Helical" evidence="1">
    <location>
        <begin position="58"/>
        <end position="79"/>
    </location>
</feature>
<keyword evidence="3" id="KW-1185">Reference proteome</keyword>
<keyword evidence="1" id="KW-0472">Membrane</keyword>
<sequence>MSLTRKYQWSIDGELQIVRANLLLRFSGISPHPNRYETMETAQDPLTPAPAATWRFKVGVAIICLMLGSWLMVPLAAALDVPGSKVAALTGVLFISNKVLLLVVIAVMGKAGFAELKRTIGRHVSGMLPTPVAEVSPLRHRVGVVMFCLPLLTSFLEPYFDNFWPGLRPNLWQLQLLGDLMFIGSFFVLGGNFWEKAHALFVRTARVVSV</sequence>